<dbReference type="STRING" id="1263082.A0A068RJ84"/>
<comment type="subcellular location">
    <subcellularLocation>
        <location evidence="1">Nucleus</location>
    </subcellularLocation>
</comment>
<evidence type="ECO:0000256" key="2">
    <source>
        <dbReference type="ARBA" id="ARBA00023015"/>
    </source>
</evidence>
<dbReference type="InterPro" id="IPR038491">
    <property type="entry name" value="Velvet_dom_sf"/>
</dbReference>
<evidence type="ECO:0000313" key="8">
    <source>
        <dbReference type="Proteomes" id="UP000027586"/>
    </source>
</evidence>
<dbReference type="VEuPathDB" id="FungiDB:LCOR_01452.1"/>
<evidence type="ECO:0000256" key="5">
    <source>
        <dbReference type="SAM" id="MobiDB-lite"/>
    </source>
</evidence>
<evidence type="ECO:0000259" key="6">
    <source>
        <dbReference type="PROSITE" id="PS51821"/>
    </source>
</evidence>
<name>A0A068RJ84_9FUNG</name>
<keyword evidence="8" id="KW-1185">Reference proteome</keyword>
<feature type="compositionally biased region" description="Low complexity" evidence="5">
    <location>
        <begin position="234"/>
        <end position="250"/>
    </location>
</feature>
<dbReference type="Proteomes" id="UP000027586">
    <property type="component" value="Unassembled WGS sequence"/>
</dbReference>
<evidence type="ECO:0000313" key="7">
    <source>
        <dbReference type="EMBL" id="CDH49717.1"/>
    </source>
</evidence>
<proteinExistence type="predicted"/>
<keyword evidence="3" id="KW-0804">Transcription</keyword>
<keyword evidence="2" id="KW-0805">Transcription regulation</keyword>
<sequence>MTKTRVPPPLGLIRPSQTSVHFQLVVVQQPIRARSCGFGEKDKRPIDPPVILQLHKETQGTLHRVSTVDNVGLFVVQCQLYSEDGKHLCDHVFHPATIHPPQQGVLSFQEPVLYRNLLGVVVSNGYQLLDIHGDPGIFFVFQDLSVRTEGRYRLKFLFIDLSAGEPLTVSTQVLNEVFSDPFTVYTPKTFPGMTDSTTLSRSFANQGIKLSIRKEKRIRKLGDSIYGDKKDDQQLQQQQQQQQQQRQTSQ</sequence>
<dbReference type="OrthoDB" id="3056235at2759"/>
<organism evidence="7 8">
    <name type="scientific">Lichtheimia corymbifera JMRC:FSU:9682</name>
    <dbReference type="NCBI Taxonomy" id="1263082"/>
    <lineage>
        <taxon>Eukaryota</taxon>
        <taxon>Fungi</taxon>
        <taxon>Fungi incertae sedis</taxon>
        <taxon>Mucoromycota</taxon>
        <taxon>Mucoromycotina</taxon>
        <taxon>Mucoromycetes</taxon>
        <taxon>Mucorales</taxon>
        <taxon>Lichtheimiaceae</taxon>
        <taxon>Lichtheimia</taxon>
    </lineage>
</organism>
<dbReference type="InterPro" id="IPR037525">
    <property type="entry name" value="Velvet_dom"/>
</dbReference>
<comment type="caution">
    <text evidence="7">The sequence shown here is derived from an EMBL/GenBank/DDBJ whole genome shotgun (WGS) entry which is preliminary data.</text>
</comment>
<evidence type="ECO:0000256" key="1">
    <source>
        <dbReference type="ARBA" id="ARBA00004123"/>
    </source>
</evidence>
<dbReference type="PROSITE" id="PS51821">
    <property type="entry name" value="VELVET"/>
    <property type="match status" value="1"/>
</dbReference>
<dbReference type="Pfam" id="PF11754">
    <property type="entry name" value="Velvet"/>
    <property type="match status" value="2"/>
</dbReference>
<dbReference type="InterPro" id="IPR021740">
    <property type="entry name" value="Velvet"/>
</dbReference>
<dbReference type="GO" id="GO:0005634">
    <property type="term" value="C:nucleus"/>
    <property type="evidence" value="ECO:0007669"/>
    <property type="project" value="UniProtKB-SubCell"/>
</dbReference>
<dbReference type="EMBL" id="CBTN010000004">
    <property type="protein sequence ID" value="CDH49717.1"/>
    <property type="molecule type" value="Genomic_DNA"/>
</dbReference>
<feature type="domain" description="Velvet" evidence="6">
    <location>
        <begin position="16"/>
        <end position="213"/>
    </location>
</feature>
<dbReference type="Gene3D" id="2.60.40.3960">
    <property type="entry name" value="Velvet domain"/>
    <property type="match status" value="1"/>
</dbReference>
<evidence type="ECO:0000256" key="4">
    <source>
        <dbReference type="ARBA" id="ARBA00023242"/>
    </source>
</evidence>
<reference evidence="7" key="1">
    <citation type="submission" date="2013-08" db="EMBL/GenBank/DDBJ databases">
        <title>Gene expansion shapes genome architecture in the human pathogen Lichtheimia corymbifera: an evolutionary genomics analysis in the ancient terrestrial Mucorales (Mucoromycotina).</title>
        <authorList>
            <person name="Schwartze V.U."/>
            <person name="Winter S."/>
            <person name="Shelest E."/>
            <person name="Marcet-Houben M."/>
            <person name="Horn F."/>
            <person name="Wehner S."/>
            <person name="Hoffmann K."/>
            <person name="Riege K."/>
            <person name="Sammeth M."/>
            <person name="Nowrousian M."/>
            <person name="Valiante V."/>
            <person name="Linde J."/>
            <person name="Jacobsen I.D."/>
            <person name="Marz M."/>
            <person name="Brakhage A.A."/>
            <person name="Gabaldon T."/>
            <person name="Bocker S."/>
            <person name="Voigt K."/>
        </authorList>
    </citation>
    <scope>NUCLEOTIDE SEQUENCE [LARGE SCALE GENOMIC DNA]</scope>
    <source>
        <strain evidence="7">FSU 9682</strain>
    </source>
</reference>
<keyword evidence="4" id="KW-0539">Nucleus</keyword>
<dbReference type="PANTHER" id="PTHR33572:SF3">
    <property type="entry name" value="VELVET COMPLEX SUBUNIT B"/>
    <property type="match status" value="1"/>
</dbReference>
<evidence type="ECO:0000256" key="3">
    <source>
        <dbReference type="ARBA" id="ARBA00023163"/>
    </source>
</evidence>
<feature type="region of interest" description="Disordered" evidence="5">
    <location>
        <begin position="229"/>
        <end position="250"/>
    </location>
</feature>
<accession>A0A068RJ84</accession>
<dbReference type="AlphaFoldDB" id="A0A068RJ84"/>
<dbReference type="PANTHER" id="PTHR33572">
    <property type="entry name" value="SPORE DEVELOPMENT REGULATOR VOSA"/>
    <property type="match status" value="1"/>
</dbReference>
<gene>
    <name evidence="7" type="ORF">LCOR_01452.1</name>
</gene>
<protein>
    <submittedName>
        <fullName evidence="7">Vea protein</fullName>
    </submittedName>
</protein>